<organism evidence="9 10">
    <name type="scientific">Tigriopus californicus</name>
    <name type="common">Marine copepod</name>
    <dbReference type="NCBI Taxonomy" id="6832"/>
    <lineage>
        <taxon>Eukaryota</taxon>
        <taxon>Metazoa</taxon>
        <taxon>Ecdysozoa</taxon>
        <taxon>Arthropoda</taxon>
        <taxon>Crustacea</taxon>
        <taxon>Multicrustacea</taxon>
        <taxon>Hexanauplia</taxon>
        <taxon>Copepoda</taxon>
        <taxon>Harpacticoida</taxon>
        <taxon>Harpacticidae</taxon>
        <taxon>Tigriopus</taxon>
    </lineage>
</organism>
<comment type="caution">
    <text evidence="9">The sequence shown here is derived from an EMBL/GenBank/DDBJ whole genome shotgun (WGS) entry which is preliminary data.</text>
</comment>
<dbReference type="EC" id="2.3.1.225" evidence="7"/>
<dbReference type="OMA" id="WRECESC"/>
<dbReference type="Proteomes" id="UP000318571">
    <property type="component" value="Chromosome 11"/>
</dbReference>
<dbReference type="PROSITE" id="PS50216">
    <property type="entry name" value="DHHC"/>
    <property type="match status" value="1"/>
</dbReference>
<dbReference type="InterPro" id="IPR039859">
    <property type="entry name" value="PFA4/ZDH16/20/ERF2-like"/>
</dbReference>
<keyword evidence="5 7" id="KW-0472">Membrane</keyword>
<dbReference type="Pfam" id="PF01529">
    <property type="entry name" value="DHHC"/>
    <property type="match status" value="1"/>
</dbReference>
<evidence type="ECO:0000256" key="4">
    <source>
        <dbReference type="ARBA" id="ARBA00022989"/>
    </source>
</evidence>
<evidence type="ECO:0000313" key="9">
    <source>
        <dbReference type="EMBL" id="TRY78580.1"/>
    </source>
</evidence>
<gene>
    <name evidence="9" type="ORF">TCAL_11220</name>
</gene>
<dbReference type="InterPro" id="IPR001594">
    <property type="entry name" value="Palmitoyltrfase_DHHC"/>
</dbReference>
<dbReference type="EMBL" id="VCGU01000003">
    <property type="protein sequence ID" value="TRY78580.1"/>
    <property type="molecule type" value="Genomic_DNA"/>
</dbReference>
<dbReference type="STRING" id="6832.A0A553PLM1"/>
<evidence type="ECO:0000313" key="10">
    <source>
        <dbReference type="Proteomes" id="UP000318571"/>
    </source>
</evidence>
<accession>A0A553PLM1</accession>
<keyword evidence="10" id="KW-1185">Reference proteome</keyword>
<feature type="transmembrane region" description="Helical" evidence="7">
    <location>
        <begin position="48"/>
        <end position="69"/>
    </location>
</feature>
<reference evidence="9 10" key="1">
    <citation type="journal article" date="2018" name="Nat. Ecol. Evol.">
        <title>Genomic signatures of mitonuclear coevolution across populations of Tigriopus californicus.</title>
        <authorList>
            <person name="Barreto F.S."/>
            <person name="Watson E.T."/>
            <person name="Lima T.G."/>
            <person name="Willett C.S."/>
            <person name="Edmands S."/>
            <person name="Li W."/>
            <person name="Burton R.S."/>
        </authorList>
    </citation>
    <scope>NUCLEOTIDE SEQUENCE [LARGE SCALE GENOMIC DNA]</scope>
    <source>
        <strain evidence="9 10">San Diego</strain>
    </source>
</reference>
<dbReference type="GO" id="GO:0019706">
    <property type="term" value="F:protein-cysteine S-palmitoyltransferase activity"/>
    <property type="evidence" value="ECO:0007669"/>
    <property type="project" value="UniProtKB-EC"/>
</dbReference>
<proteinExistence type="inferred from homology"/>
<evidence type="ECO:0000256" key="2">
    <source>
        <dbReference type="ARBA" id="ARBA00022679"/>
    </source>
</evidence>
<keyword evidence="2 7" id="KW-0808">Transferase</keyword>
<protein>
    <recommendedName>
        <fullName evidence="7">Palmitoyltransferase</fullName>
        <ecNumber evidence="7">2.3.1.225</ecNumber>
    </recommendedName>
</protein>
<comment type="catalytic activity">
    <reaction evidence="7">
        <text>L-cysteinyl-[protein] + hexadecanoyl-CoA = S-hexadecanoyl-L-cysteinyl-[protein] + CoA</text>
        <dbReference type="Rhea" id="RHEA:36683"/>
        <dbReference type="Rhea" id="RHEA-COMP:10131"/>
        <dbReference type="Rhea" id="RHEA-COMP:11032"/>
        <dbReference type="ChEBI" id="CHEBI:29950"/>
        <dbReference type="ChEBI" id="CHEBI:57287"/>
        <dbReference type="ChEBI" id="CHEBI:57379"/>
        <dbReference type="ChEBI" id="CHEBI:74151"/>
        <dbReference type="EC" id="2.3.1.225"/>
    </reaction>
</comment>
<comment type="domain">
    <text evidence="7">The DHHC domain is required for palmitoyltransferase activity.</text>
</comment>
<feature type="transmembrane region" description="Helical" evidence="7">
    <location>
        <begin position="20"/>
        <end position="42"/>
    </location>
</feature>
<evidence type="ECO:0000256" key="7">
    <source>
        <dbReference type="RuleBase" id="RU079119"/>
    </source>
</evidence>
<sequence length="335" mass="38686">MRFRLGRPRRRSGSLGNLLLETVPPLFHVTLTSLLTYLFLSLRPDDHYLRLVGLFLLFQMLANWVMFWLNQATVSVSPKNFPAYIHRYPSLTHSRAHGGEQPTELHVAPEFERHLWRECESCDLHVPKRTHHCGHCRRCIFVLDHHCYFLGACVGRHNLRFFLVFCWYAALGSALGLFNVFEALTFYRDPYSREAAYYVLPYTVVMYLMDQAAAFEMLYVALLNFGAGACLACLYLLVVGFYSAYIGKTPHESGKRPKPEQLIYRWDDPELEVGCWGHLGEVFGPYGWLHFLVPIVPFEGPPPVVGYRRIITYNNDYILDGTVFTSEVDLDFQPS</sequence>
<feature type="domain" description="Palmitoyltransferase DHHC" evidence="8">
    <location>
        <begin position="117"/>
        <end position="253"/>
    </location>
</feature>
<name>A0A553PLM1_TIGCA</name>
<dbReference type="GO" id="GO:0016020">
    <property type="term" value="C:membrane"/>
    <property type="evidence" value="ECO:0007669"/>
    <property type="project" value="UniProtKB-SubCell"/>
</dbReference>
<dbReference type="PANTHER" id="PTHR12246">
    <property type="entry name" value="PALMITOYLTRANSFERASE ZDHHC16"/>
    <property type="match status" value="1"/>
</dbReference>
<comment type="subcellular location">
    <subcellularLocation>
        <location evidence="1">Membrane</location>
        <topology evidence="1">Multi-pass membrane protein</topology>
    </subcellularLocation>
</comment>
<feature type="transmembrane region" description="Helical" evidence="7">
    <location>
        <begin position="217"/>
        <end position="246"/>
    </location>
</feature>
<comment type="similarity">
    <text evidence="7">Belongs to the DHHC palmitoyltransferase family.</text>
</comment>
<dbReference type="OrthoDB" id="6382629at2759"/>
<keyword evidence="4 7" id="KW-1133">Transmembrane helix</keyword>
<evidence type="ECO:0000256" key="5">
    <source>
        <dbReference type="ARBA" id="ARBA00023136"/>
    </source>
</evidence>
<keyword evidence="6 7" id="KW-0012">Acyltransferase</keyword>
<keyword evidence="3 7" id="KW-0812">Transmembrane</keyword>
<dbReference type="AlphaFoldDB" id="A0A553PLM1"/>
<evidence type="ECO:0000259" key="8">
    <source>
        <dbReference type="Pfam" id="PF01529"/>
    </source>
</evidence>
<evidence type="ECO:0000256" key="1">
    <source>
        <dbReference type="ARBA" id="ARBA00004141"/>
    </source>
</evidence>
<evidence type="ECO:0000256" key="6">
    <source>
        <dbReference type="ARBA" id="ARBA00023315"/>
    </source>
</evidence>
<feature type="transmembrane region" description="Helical" evidence="7">
    <location>
        <begin position="161"/>
        <end position="181"/>
    </location>
</feature>
<evidence type="ECO:0000256" key="3">
    <source>
        <dbReference type="ARBA" id="ARBA00022692"/>
    </source>
</evidence>